<sequence>MREAYNIYMNDLCISLPEHRDPAPHPAHQTAVAVGAMADAVRRALAEDRAEDDITTRWSVPDGTRAHARAVARQDGVIAGTAIPGEVYRQLGSDVVVTEHVQDGDRVHTGQDLLTLAGPAREIITGERTALNFLQRMSGIATAAAAFAEAVTGLPARILDTRKTAPGLRALDKAAVAAGGVSNHRLDLAAMVLLKENHIAAAGGVSAAIAAVHACNTRGVAVEVEVESAAQAIEALSAGVEWIMLDNMSIEDMRHIVTLRGSEGPRLEASGSITLDTVRAVAETGVDAISVGAITHSAPAFDLSLLLTPTAPAGGGHPARFG</sequence>
<proteinExistence type="inferred from homology"/>
<dbReference type="PANTHER" id="PTHR32179:SF3">
    <property type="entry name" value="NICOTINATE-NUCLEOTIDE PYROPHOSPHORYLASE [CARBOXYLATING]"/>
    <property type="match status" value="1"/>
</dbReference>
<keyword evidence="5" id="KW-0662">Pyridine nucleotide biosynthesis</keyword>
<evidence type="ECO:0000256" key="7">
    <source>
        <dbReference type="ARBA" id="ARBA00022679"/>
    </source>
</evidence>
<evidence type="ECO:0000256" key="1">
    <source>
        <dbReference type="ARBA" id="ARBA00003237"/>
    </source>
</evidence>
<dbReference type="Pfam" id="PF01729">
    <property type="entry name" value="QRPTase_C"/>
    <property type="match status" value="1"/>
</dbReference>
<dbReference type="PANTHER" id="PTHR32179">
    <property type="entry name" value="NICOTINATE-NUCLEOTIDE PYROPHOSPHORYLASE [CARBOXYLATING]"/>
    <property type="match status" value="1"/>
</dbReference>
<dbReference type="Gene3D" id="3.20.20.70">
    <property type="entry name" value="Aldolase class I"/>
    <property type="match status" value="1"/>
</dbReference>
<dbReference type="InterPro" id="IPR004393">
    <property type="entry name" value="NadC"/>
</dbReference>
<dbReference type="InterPro" id="IPR022412">
    <property type="entry name" value="Quinolinate_PRibosylTrfase_N"/>
</dbReference>
<dbReference type="CDD" id="cd01572">
    <property type="entry name" value="QPRTase"/>
    <property type="match status" value="1"/>
</dbReference>
<feature type="domain" description="Quinolinate phosphoribosyl transferase C-terminal" evidence="11">
    <location>
        <begin position="140"/>
        <end position="305"/>
    </location>
</feature>
<reference evidence="13 14" key="1">
    <citation type="submission" date="2023-07" db="EMBL/GenBank/DDBJ databases">
        <title>Comparative genomics of wheat-associated soil bacteria to identify genetic determinants of phenazine resistance.</title>
        <authorList>
            <person name="Mouncey N."/>
        </authorList>
    </citation>
    <scope>NUCLEOTIDE SEQUENCE [LARGE SCALE GENOMIC DNA]</scope>
    <source>
        <strain evidence="13 14">B2I6</strain>
    </source>
</reference>
<evidence type="ECO:0000256" key="8">
    <source>
        <dbReference type="ARBA" id="ARBA00033102"/>
    </source>
</evidence>
<evidence type="ECO:0000256" key="4">
    <source>
        <dbReference type="ARBA" id="ARBA00011944"/>
    </source>
</evidence>
<keyword evidence="6 10" id="KW-0328">Glycosyltransferase</keyword>
<dbReference type="Gene3D" id="3.90.1170.20">
    <property type="entry name" value="Quinolinate phosphoribosyl transferase, N-terminal domain"/>
    <property type="match status" value="1"/>
</dbReference>
<evidence type="ECO:0000259" key="11">
    <source>
        <dbReference type="Pfam" id="PF01729"/>
    </source>
</evidence>
<dbReference type="Proteomes" id="UP001230654">
    <property type="component" value="Unassembled WGS sequence"/>
</dbReference>
<evidence type="ECO:0000259" key="12">
    <source>
        <dbReference type="Pfam" id="PF02749"/>
    </source>
</evidence>
<dbReference type="GO" id="GO:0004514">
    <property type="term" value="F:nicotinate-nucleotide diphosphorylase (carboxylating) activity"/>
    <property type="evidence" value="ECO:0007669"/>
    <property type="project" value="UniProtKB-EC"/>
</dbReference>
<comment type="pathway">
    <text evidence="2">Cofactor biosynthesis; NAD(+) biosynthesis; nicotinate D-ribonucleotide from quinolinate: step 1/1.</text>
</comment>
<keyword evidence="7 10" id="KW-0808">Transferase</keyword>
<evidence type="ECO:0000256" key="9">
    <source>
        <dbReference type="ARBA" id="ARBA00047445"/>
    </source>
</evidence>
<evidence type="ECO:0000256" key="6">
    <source>
        <dbReference type="ARBA" id="ARBA00022676"/>
    </source>
</evidence>
<dbReference type="SUPFAM" id="SSF54675">
    <property type="entry name" value="Nicotinate/Quinolinate PRTase N-terminal domain-like"/>
    <property type="match status" value="1"/>
</dbReference>
<dbReference type="InterPro" id="IPR013785">
    <property type="entry name" value="Aldolase_TIM"/>
</dbReference>
<dbReference type="InterPro" id="IPR036068">
    <property type="entry name" value="Nicotinate_pribotase-like_C"/>
</dbReference>
<dbReference type="InterPro" id="IPR027277">
    <property type="entry name" value="NadC/ModD"/>
</dbReference>
<evidence type="ECO:0000256" key="2">
    <source>
        <dbReference type="ARBA" id="ARBA00004893"/>
    </source>
</evidence>
<dbReference type="PIRSF" id="PIRSF006250">
    <property type="entry name" value="NadC_ModD"/>
    <property type="match status" value="1"/>
</dbReference>
<accession>A0ABU0NFT9</accession>
<keyword evidence="14" id="KW-1185">Reference proteome</keyword>
<comment type="similarity">
    <text evidence="3 10">Belongs to the NadC/ModD family.</text>
</comment>
<evidence type="ECO:0000313" key="13">
    <source>
        <dbReference type="EMBL" id="MDQ0577969.1"/>
    </source>
</evidence>
<dbReference type="InterPro" id="IPR037128">
    <property type="entry name" value="Quinolinate_PRibosylTase_N_sf"/>
</dbReference>
<dbReference type="Pfam" id="PF02749">
    <property type="entry name" value="QRPTase_N"/>
    <property type="match status" value="1"/>
</dbReference>
<dbReference type="NCBIfam" id="TIGR00078">
    <property type="entry name" value="nadC"/>
    <property type="match status" value="1"/>
</dbReference>
<evidence type="ECO:0000313" key="14">
    <source>
        <dbReference type="Proteomes" id="UP001230654"/>
    </source>
</evidence>
<comment type="catalytic activity">
    <reaction evidence="9">
        <text>nicotinate beta-D-ribonucleotide + CO2 + diphosphate = quinolinate + 5-phospho-alpha-D-ribose 1-diphosphate + 2 H(+)</text>
        <dbReference type="Rhea" id="RHEA:12733"/>
        <dbReference type="ChEBI" id="CHEBI:15378"/>
        <dbReference type="ChEBI" id="CHEBI:16526"/>
        <dbReference type="ChEBI" id="CHEBI:29959"/>
        <dbReference type="ChEBI" id="CHEBI:33019"/>
        <dbReference type="ChEBI" id="CHEBI:57502"/>
        <dbReference type="ChEBI" id="CHEBI:58017"/>
        <dbReference type="EC" id="2.4.2.19"/>
    </reaction>
</comment>
<feature type="domain" description="Quinolinate phosphoribosyl transferase N-terminal" evidence="12">
    <location>
        <begin position="53"/>
        <end position="138"/>
    </location>
</feature>
<comment type="function">
    <text evidence="1">Involved in the catabolism of quinolinic acid (QA).</text>
</comment>
<dbReference type="InterPro" id="IPR002638">
    <property type="entry name" value="Quinolinate_PRibosylTrfase_C"/>
</dbReference>
<dbReference type="EC" id="2.4.2.19" evidence="4"/>
<name>A0ABU0NFT9_STRRH</name>
<comment type="caution">
    <text evidence="13">The sequence shown here is derived from an EMBL/GenBank/DDBJ whole genome shotgun (WGS) entry which is preliminary data.</text>
</comment>
<dbReference type="SUPFAM" id="SSF51690">
    <property type="entry name" value="Nicotinate/Quinolinate PRTase C-terminal domain-like"/>
    <property type="match status" value="1"/>
</dbReference>
<evidence type="ECO:0000256" key="3">
    <source>
        <dbReference type="ARBA" id="ARBA00009400"/>
    </source>
</evidence>
<gene>
    <name evidence="13" type="ORF">QF030_000147</name>
</gene>
<dbReference type="RefSeq" id="WP_307160684.1">
    <property type="nucleotide sequence ID" value="NZ_JAUSWV010000001.1"/>
</dbReference>
<dbReference type="EMBL" id="JAUSWV010000001">
    <property type="protein sequence ID" value="MDQ0577969.1"/>
    <property type="molecule type" value="Genomic_DNA"/>
</dbReference>
<evidence type="ECO:0000256" key="5">
    <source>
        <dbReference type="ARBA" id="ARBA00022642"/>
    </source>
</evidence>
<evidence type="ECO:0000256" key="10">
    <source>
        <dbReference type="PIRNR" id="PIRNR006250"/>
    </source>
</evidence>
<organism evidence="13 14">
    <name type="scientific">Streptomyces rishiriensis</name>
    <dbReference type="NCBI Taxonomy" id="68264"/>
    <lineage>
        <taxon>Bacteria</taxon>
        <taxon>Bacillati</taxon>
        <taxon>Actinomycetota</taxon>
        <taxon>Actinomycetes</taxon>
        <taxon>Kitasatosporales</taxon>
        <taxon>Streptomycetaceae</taxon>
        <taxon>Streptomyces</taxon>
    </lineage>
</organism>
<protein>
    <recommendedName>
        <fullName evidence="4">nicotinate-nucleotide diphosphorylase (carboxylating)</fullName>
        <ecNumber evidence="4">2.4.2.19</ecNumber>
    </recommendedName>
    <alternativeName>
        <fullName evidence="8">Quinolinate phosphoribosyltransferase [decarboxylating]</fullName>
    </alternativeName>
</protein>